<gene>
    <name evidence="2" type="ORF">E5162_09495</name>
</gene>
<organism evidence="2 3">
    <name type="scientific">Marinicauda pacifica</name>
    <dbReference type="NCBI Taxonomy" id="1133559"/>
    <lineage>
        <taxon>Bacteria</taxon>
        <taxon>Pseudomonadati</taxon>
        <taxon>Pseudomonadota</taxon>
        <taxon>Alphaproteobacteria</taxon>
        <taxon>Maricaulales</taxon>
        <taxon>Maricaulaceae</taxon>
        <taxon>Marinicauda</taxon>
    </lineage>
</organism>
<protein>
    <submittedName>
        <fullName evidence="2">DUF1902 domain-containing protein</fullName>
    </submittedName>
</protein>
<evidence type="ECO:0000259" key="1">
    <source>
        <dbReference type="Pfam" id="PF08972"/>
    </source>
</evidence>
<sequence length="91" mass="10241">MSERINLTLRRHHDTGLLAAMSDELPGLLVFGRTVDVLIEELPPMIEVLMRENVKKNVRVLGVDLDPREHSGWAEYESARAVATYELVDAA</sequence>
<proteinExistence type="predicted"/>
<accession>A0A4S2HBF4</accession>
<dbReference type="SUPFAM" id="SSF143100">
    <property type="entry name" value="TTHA1013/TTHA0281-like"/>
    <property type="match status" value="1"/>
</dbReference>
<dbReference type="EMBL" id="SRXV01000002">
    <property type="protein sequence ID" value="TGY93277.1"/>
    <property type="molecule type" value="Genomic_DNA"/>
</dbReference>
<dbReference type="Proteomes" id="UP000305451">
    <property type="component" value="Unassembled WGS sequence"/>
</dbReference>
<feature type="domain" description="DUF1902" evidence="1">
    <location>
        <begin position="14"/>
        <end position="55"/>
    </location>
</feature>
<dbReference type="AlphaFoldDB" id="A0A4S2HBF4"/>
<dbReference type="InterPro" id="IPR035069">
    <property type="entry name" value="TTHA1013/TTHA0281-like"/>
</dbReference>
<dbReference type="RefSeq" id="WP_135944997.1">
    <property type="nucleotide sequence ID" value="NZ_BMEI01000002.1"/>
</dbReference>
<dbReference type="Pfam" id="PF08972">
    <property type="entry name" value="DUF1902"/>
    <property type="match status" value="1"/>
</dbReference>
<comment type="caution">
    <text evidence="2">The sequence shown here is derived from an EMBL/GenBank/DDBJ whole genome shotgun (WGS) entry which is preliminary data.</text>
</comment>
<dbReference type="InterPro" id="IPR015066">
    <property type="entry name" value="DUF1902"/>
</dbReference>
<evidence type="ECO:0000313" key="3">
    <source>
        <dbReference type="Proteomes" id="UP000305451"/>
    </source>
</evidence>
<evidence type="ECO:0000313" key="2">
    <source>
        <dbReference type="EMBL" id="TGY93277.1"/>
    </source>
</evidence>
<name>A0A4S2HBF4_9PROT</name>
<reference evidence="2 3" key="1">
    <citation type="journal article" date="2013" name="Int. J. Syst. Evol. Microbiol.">
        <title>Marinicauda pacifica gen. nov., sp. nov., a prosthecate alphaproteobacterium of the family Hyphomonadaceae isolated from deep seawater.</title>
        <authorList>
            <person name="Zhang X.Y."/>
            <person name="Li G.W."/>
            <person name="Wang C.S."/>
            <person name="Zhang Y.J."/>
            <person name="Xu X.W."/>
            <person name="Li H."/>
            <person name="Liu A."/>
            <person name="Liu C."/>
            <person name="Xie B.B."/>
            <person name="Qin Q.L."/>
            <person name="Xu Z."/>
            <person name="Chen X.L."/>
            <person name="Zhou B.C."/>
            <person name="Zhang Y.Z."/>
        </authorList>
    </citation>
    <scope>NUCLEOTIDE SEQUENCE [LARGE SCALE GENOMIC DNA]</scope>
    <source>
        <strain evidence="2 3">P-1 km-3</strain>
    </source>
</reference>
<keyword evidence="3" id="KW-1185">Reference proteome</keyword>